<comment type="caution">
    <text evidence="5">The sequence shown here is derived from an EMBL/GenBank/DDBJ whole genome shotgun (WGS) entry which is preliminary data.</text>
</comment>
<sequence>MIIEVDQRSDVPIYEQLHRQIIAAIANDELVLGDQLPSVRSLAVDLGINLHTVNKAYALLRDEGYIVMRRGSGALVADRRDGSGEVNLMAEMQDKQMNDDLYRLALAYKARGGAAAGFLDAAERQCGRAYRKCNS</sequence>
<evidence type="ECO:0000259" key="4">
    <source>
        <dbReference type="PROSITE" id="PS50949"/>
    </source>
</evidence>
<dbReference type="SMART" id="SM00345">
    <property type="entry name" value="HTH_GNTR"/>
    <property type="match status" value="1"/>
</dbReference>
<reference evidence="5 6" key="1">
    <citation type="submission" date="2014-03" db="EMBL/GenBank/DDBJ databases">
        <title>Genomics of Bifidobacteria.</title>
        <authorList>
            <person name="Ventura M."/>
            <person name="Milani C."/>
            <person name="Lugli G.A."/>
        </authorList>
    </citation>
    <scope>NUCLEOTIDE SEQUENCE [LARGE SCALE GENOMIC DNA]</scope>
    <source>
        <strain evidence="5 6">DSM 23975</strain>
    </source>
</reference>
<dbReference type="OrthoDB" id="3192286at2"/>
<keyword evidence="6" id="KW-1185">Reference proteome</keyword>
<dbReference type="GO" id="GO:0003700">
    <property type="term" value="F:DNA-binding transcription factor activity"/>
    <property type="evidence" value="ECO:0007669"/>
    <property type="project" value="InterPro"/>
</dbReference>
<dbReference type="InterPro" id="IPR036388">
    <property type="entry name" value="WH-like_DNA-bd_sf"/>
</dbReference>
<accession>A0A087CRD6</accession>
<dbReference type="CDD" id="cd07377">
    <property type="entry name" value="WHTH_GntR"/>
    <property type="match status" value="1"/>
</dbReference>
<dbReference type="Gene3D" id="1.10.10.10">
    <property type="entry name" value="Winged helix-like DNA-binding domain superfamily/Winged helix DNA-binding domain"/>
    <property type="match status" value="1"/>
</dbReference>
<dbReference type="PANTHER" id="PTHR38445:SF12">
    <property type="entry name" value="GNTR-FAMILY TRANSCRIPTIONAL REGULATOR"/>
    <property type="match status" value="1"/>
</dbReference>
<protein>
    <submittedName>
        <fullName evidence="5">Regulatory protein GntR, HTH</fullName>
    </submittedName>
</protein>
<feature type="domain" description="HTH gntR-type" evidence="4">
    <location>
        <begin position="11"/>
        <end position="79"/>
    </location>
</feature>
<dbReference type="Proteomes" id="UP000028984">
    <property type="component" value="Unassembled WGS sequence"/>
</dbReference>
<dbReference type="AlphaFoldDB" id="A0A087CRD6"/>
<dbReference type="RefSeq" id="WP_044088587.1">
    <property type="nucleotide sequence ID" value="NZ_JDUW01000002.1"/>
</dbReference>
<dbReference type="PROSITE" id="PS50949">
    <property type="entry name" value="HTH_GNTR"/>
    <property type="match status" value="1"/>
</dbReference>
<dbReference type="InterPro" id="IPR000524">
    <property type="entry name" value="Tscrpt_reg_HTH_GntR"/>
</dbReference>
<dbReference type="SUPFAM" id="SSF46785">
    <property type="entry name" value="Winged helix' DNA-binding domain"/>
    <property type="match status" value="1"/>
</dbReference>
<organism evidence="5 6">
    <name type="scientific">Bifidobacterium reuteri DSM 23975</name>
    <dbReference type="NCBI Taxonomy" id="1437610"/>
    <lineage>
        <taxon>Bacteria</taxon>
        <taxon>Bacillati</taxon>
        <taxon>Actinomycetota</taxon>
        <taxon>Actinomycetes</taxon>
        <taxon>Bifidobacteriales</taxon>
        <taxon>Bifidobacteriaceae</taxon>
        <taxon>Bifidobacterium</taxon>
    </lineage>
</organism>
<dbReference type="PANTHER" id="PTHR38445">
    <property type="entry name" value="HTH-TYPE TRANSCRIPTIONAL REPRESSOR YTRA"/>
    <property type="match status" value="1"/>
</dbReference>
<keyword evidence="2" id="KW-0238">DNA-binding</keyword>
<evidence type="ECO:0000256" key="1">
    <source>
        <dbReference type="ARBA" id="ARBA00023015"/>
    </source>
</evidence>
<keyword evidence="1" id="KW-0805">Transcription regulation</keyword>
<evidence type="ECO:0000256" key="2">
    <source>
        <dbReference type="ARBA" id="ARBA00023125"/>
    </source>
</evidence>
<gene>
    <name evidence="5" type="ORF">BREU_1017</name>
</gene>
<dbReference type="STRING" id="1437610.BREU_1017"/>
<dbReference type="EMBL" id="JGZK01000006">
    <property type="protein sequence ID" value="KFI85836.1"/>
    <property type="molecule type" value="Genomic_DNA"/>
</dbReference>
<dbReference type="InterPro" id="IPR036390">
    <property type="entry name" value="WH_DNA-bd_sf"/>
</dbReference>
<name>A0A087CRD6_9BIFI</name>
<evidence type="ECO:0000313" key="5">
    <source>
        <dbReference type="EMBL" id="KFI85836.1"/>
    </source>
</evidence>
<dbReference type="Pfam" id="PF00392">
    <property type="entry name" value="GntR"/>
    <property type="match status" value="1"/>
</dbReference>
<evidence type="ECO:0000313" key="6">
    <source>
        <dbReference type="Proteomes" id="UP000028984"/>
    </source>
</evidence>
<keyword evidence="3" id="KW-0804">Transcription</keyword>
<evidence type="ECO:0000256" key="3">
    <source>
        <dbReference type="ARBA" id="ARBA00023163"/>
    </source>
</evidence>
<proteinExistence type="predicted"/>
<dbReference type="eggNOG" id="COG1725">
    <property type="taxonomic scope" value="Bacteria"/>
</dbReference>
<dbReference type="GO" id="GO:0003677">
    <property type="term" value="F:DNA binding"/>
    <property type="evidence" value="ECO:0007669"/>
    <property type="project" value="UniProtKB-KW"/>
</dbReference>